<dbReference type="PROSITE" id="PS50895">
    <property type="entry name" value="SURF1"/>
    <property type="match status" value="1"/>
</dbReference>
<reference evidence="8 9" key="1">
    <citation type="submission" date="2018-08" db="EMBL/GenBank/DDBJ databases">
        <title>Whole genome sequence analysis of Dermacoccus abyssi bacteria isolated from Deep Mariana trench Micromonospora spp reveals genes involved in the environmental adaptation and production of secondary metabolites.</title>
        <authorList>
            <person name="Abdel-Mageed W.M."/>
            <person name="Lehri B."/>
            <person name="Nouioui I."/>
            <person name="Goodfellow I."/>
            <person name="Jaspars M."/>
            <person name="Karlyshev A."/>
        </authorList>
    </citation>
    <scope>NUCLEOTIDE SEQUENCE [LARGE SCALE GENOMIC DNA]</scope>
    <source>
        <strain evidence="8 9">MT1.1</strain>
    </source>
</reference>
<feature type="transmembrane region" description="Helical" evidence="6">
    <location>
        <begin position="215"/>
        <end position="233"/>
    </location>
</feature>
<dbReference type="InterPro" id="IPR045214">
    <property type="entry name" value="Surf1/Surf4"/>
</dbReference>
<dbReference type="PANTHER" id="PTHR23427:SF2">
    <property type="entry name" value="SURFEIT LOCUS PROTEIN 1"/>
    <property type="match status" value="1"/>
</dbReference>
<dbReference type="CDD" id="cd06662">
    <property type="entry name" value="SURF1"/>
    <property type="match status" value="1"/>
</dbReference>
<organism evidence="8 9">
    <name type="scientific">Dermacoccus abyssi</name>
    <dbReference type="NCBI Taxonomy" id="322596"/>
    <lineage>
        <taxon>Bacteria</taxon>
        <taxon>Bacillati</taxon>
        <taxon>Actinomycetota</taxon>
        <taxon>Actinomycetes</taxon>
        <taxon>Micrococcales</taxon>
        <taxon>Dermacoccaceae</taxon>
        <taxon>Dermacoccus</taxon>
    </lineage>
</organism>
<sequence>MLQTAMKPRFVRLFALMLVLVAAFIWLGKWQWGTANNEANQKVLEAASQRTREPLDAVIKPQTPFDNSTSLQPITVTGRYDTSKTELVAGRVLEGKHGWWVMTPLVVDSTGARLPIVRGFVDKTTNIPKPPSGTVTVEGALAPGESVSTMDALPPGQIGTIDMGLLLNKWDGRVYNAFIFSTDQQPATRVKPGETTPEHIPPPVPRTTHIEWRNAAYAIQWWVFAVFAVFMWVKLVRDEHHLEIAADESRVDENNEQDHTTPSEDDSPSDVTTPPTGEREDDR</sequence>
<evidence type="ECO:0000313" key="9">
    <source>
        <dbReference type="Proteomes" id="UP000285376"/>
    </source>
</evidence>
<evidence type="ECO:0000256" key="2">
    <source>
        <dbReference type="ARBA" id="ARBA00007165"/>
    </source>
</evidence>
<dbReference type="InterPro" id="IPR002994">
    <property type="entry name" value="Surf1/Shy1"/>
</dbReference>
<evidence type="ECO:0000313" key="8">
    <source>
        <dbReference type="EMBL" id="RHW45849.1"/>
    </source>
</evidence>
<proteinExistence type="inferred from homology"/>
<feature type="compositionally biased region" description="Basic and acidic residues" evidence="7">
    <location>
        <begin position="246"/>
        <end position="262"/>
    </location>
</feature>
<gene>
    <name evidence="8" type="ORF">D1832_07555</name>
</gene>
<keyword evidence="5 6" id="KW-0472">Membrane</keyword>
<evidence type="ECO:0000256" key="1">
    <source>
        <dbReference type="ARBA" id="ARBA00004370"/>
    </source>
</evidence>
<keyword evidence="4 6" id="KW-1133">Transmembrane helix</keyword>
<comment type="similarity">
    <text evidence="2 6">Belongs to the SURF1 family.</text>
</comment>
<feature type="region of interest" description="Disordered" evidence="7">
    <location>
        <begin position="186"/>
        <end position="205"/>
    </location>
</feature>
<evidence type="ECO:0000256" key="6">
    <source>
        <dbReference type="RuleBase" id="RU363076"/>
    </source>
</evidence>
<feature type="region of interest" description="Disordered" evidence="7">
    <location>
        <begin position="246"/>
        <end position="283"/>
    </location>
</feature>
<feature type="transmembrane region" description="Helical" evidence="6">
    <location>
        <begin position="12"/>
        <end position="32"/>
    </location>
</feature>
<evidence type="ECO:0000256" key="4">
    <source>
        <dbReference type="ARBA" id="ARBA00022989"/>
    </source>
</evidence>
<dbReference type="EMBL" id="QWLM01000007">
    <property type="protein sequence ID" value="RHW45849.1"/>
    <property type="molecule type" value="Genomic_DNA"/>
</dbReference>
<name>A0A417Z5P4_9MICO</name>
<dbReference type="AlphaFoldDB" id="A0A417Z5P4"/>
<evidence type="ECO:0000256" key="5">
    <source>
        <dbReference type="ARBA" id="ARBA00023136"/>
    </source>
</evidence>
<accession>A0A417Z5P4</accession>
<dbReference type="RefSeq" id="WP_118913319.1">
    <property type="nucleotide sequence ID" value="NZ_CBCRVH010000005.1"/>
</dbReference>
<dbReference type="GO" id="GO:0005886">
    <property type="term" value="C:plasma membrane"/>
    <property type="evidence" value="ECO:0007669"/>
    <property type="project" value="UniProtKB-SubCell"/>
</dbReference>
<dbReference type="PANTHER" id="PTHR23427">
    <property type="entry name" value="SURFEIT LOCUS PROTEIN"/>
    <property type="match status" value="1"/>
</dbReference>
<comment type="subcellular location">
    <subcellularLocation>
        <location evidence="6">Cell membrane</location>
        <topology evidence="6">Multi-pass membrane protein</topology>
    </subcellularLocation>
    <subcellularLocation>
        <location evidence="1">Membrane</location>
    </subcellularLocation>
</comment>
<evidence type="ECO:0000256" key="7">
    <source>
        <dbReference type="SAM" id="MobiDB-lite"/>
    </source>
</evidence>
<dbReference type="Pfam" id="PF02104">
    <property type="entry name" value="SURF1"/>
    <property type="match status" value="1"/>
</dbReference>
<keyword evidence="3 6" id="KW-0812">Transmembrane</keyword>
<dbReference type="Proteomes" id="UP000285376">
    <property type="component" value="Unassembled WGS sequence"/>
</dbReference>
<comment type="caution">
    <text evidence="8">The sequence shown here is derived from an EMBL/GenBank/DDBJ whole genome shotgun (WGS) entry which is preliminary data.</text>
</comment>
<protein>
    <recommendedName>
        <fullName evidence="6">SURF1-like protein</fullName>
    </recommendedName>
</protein>
<keyword evidence="6" id="KW-1003">Cell membrane</keyword>
<evidence type="ECO:0000256" key="3">
    <source>
        <dbReference type="ARBA" id="ARBA00022692"/>
    </source>
</evidence>